<evidence type="ECO:0000313" key="2">
    <source>
        <dbReference type="Proteomes" id="UP000005237"/>
    </source>
</evidence>
<reference evidence="1" key="2">
    <citation type="submission" date="2022-06" db="UniProtKB">
        <authorList>
            <consortium name="EnsemblMetazoa"/>
        </authorList>
    </citation>
    <scope>IDENTIFICATION</scope>
    <source>
        <strain evidence="1">DF5081</strain>
    </source>
</reference>
<proteinExistence type="predicted"/>
<dbReference type="AlphaFoldDB" id="A0A8R1ITW8"/>
<accession>A0A8R1ITW8</accession>
<dbReference type="EnsemblMetazoa" id="CJA41630a.1">
    <property type="protein sequence ID" value="CJA41630a.1"/>
    <property type="gene ID" value="WBGene00217478"/>
</dbReference>
<dbReference type="Proteomes" id="UP000005237">
    <property type="component" value="Unassembled WGS sequence"/>
</dbReference>
<protein>
    <submittedName>
        <fullName evidence="1">Uncharacterized protein</fullName>
    </submittedName>
</protein>
<sequence length="155" mass="17312">MLNFGQSTDFEDFVLTTYKTRLVQGVPTPDVSSTKFSSASAFLNSTTEENLAYSYSPNATQPGLFALETTLRSMDYDKSSIFFFTDSASSLVENTMNFTDIVKTAVERQIEISIVIIPPYGSTDFCLDFGSYEIYEILAQQTGGNFLNFCLKVHF</sequence>
<dbReference type="InterPro" id="IPR053295">
    <property type="entry name" value="Innate_immunity_reg"/>
</dbReference>
<name>A0A8R1ITW8_CAEJA</name>
<reference evidence="2" key="1">
    <citation type="submission" date="2010-08" db="EMBL/GenBank/DDBJ databases">
        <authorList>
            <consortium name="Caenorhabditis japonica Sequencing Consortium"/>
            <person name="Wilson R.K."/>
        </authorList>
    </citation>
    <scope>NUCLEOTIDE SEQUENCE [LARGE SCALE GENOMIC DNA]</scope>
    <source>
        <strain evidence="2">DF5081</strain>
    </source>
</reference>
<dbReference type="PANTHER" id="PTHR47324">
    <property type="entry name" value="PROTEIN IRG-7-RELATED"/>
    <property type="match status" value="1"/>
</dbReference>
<organism evidence="1 2">
    <name type="scientific">Caenorhabditis japonica</name>
    <dbReference type="NCBI Taxonomy" id="281687"/>
    <lineage>
        <taxon>Eukaryota</taxon>
        <taxon>Metazoa</taxon>
        <taxon>Ecdysozoa</taxon>
        <taxon>Nematoda</taxon>
        <taxon>Chromadorea</taxon>
        <taxon>Rhabditida</taxon>
        <taxon>Rhabditina</taxon>
        <taxon>Rhabditomorpha</taxon>
        <taxon>Rhabditoidea</taxon>
        <taxon>Rhabditidae</taxon>
        <taxon>Peloderinae</taxon>
        <taxon>Caenorhabditis</taxon>
    </lineage>
</organism>
<evidence type="ECO:0000313" key="1">
    <source>
        <dbReference type="EnsemblMetazoa" id="CJA41630a.1"/>
    </source>
</evidence>
<keyword evidence="2" id="KW-1185">Reference proteome</keyword>
<dbReference type="PANTHER" id="PTHR47324:SF3">
    <property type="entry name" value="EGF-LIKE DOMAIN-CONTAINING PROTEIN"/>
    <property type="match status" value="1"/>
</dbReference>